<feature type="transmembrane region" description="Helical" evidence="6">
    <location>
        <begin position="353"/>
        <end position="372"/>
    </location>
</feature>
<dbReference type="PANTHER" id="PTHR30250">
    <property type="entry name" value="PST FAMILY PREDICTED COLANIC ACID TRANSPORTER"/>
    <property type="match status" value="1"/>
</dbReference>
<keyword evidence="2" id="KW-1003">Cell membrane</keyword>
<dbReference type="EMBL" id="AHFB01000062">
    <property type="protein sequence ID" value="EOO33004.1"/>
    <property type="molecule type" value="Genomic_DNA"/>
</dbReference>
<dbReference type="CDD" id="cd13128">
    <property type="entry name" value="MATE_Wzx_like"/>
    <property type="match status" value="1"/>
</dbReference>
<feature type="transmembrane region" description="Helical" evidence="6">
    <location>
        <begin position="168"/>
        <end position="191"/>
    </location>
</feature>
<dbReference type="GO" id="GO:0005886">
    <property type="term" value="C:plasma membrane"/>
    <property type="evidence" value="ECO:0007669"/>
    <property type="project" value="UniProtKB-SubCell"/>
</dbReference>
<sequence length="480" mass="54162">MSSLTRNTIYSFINQIVLLIIPFITFPYISRVLGPGNYGTINYATSIVTIFAVFAGTGLIGYATREIAIVSNDKEKLSLKFQELFIIQLVLTIIMLCLYGAFLFNNTEMRSEFLIFFITGLTMLTNLFTFQWFFVGIEKFKYITTRDLVVKIIFVLCVFIFIKEQNDYLLYVVLNLGSFMLTASLNSWYLLKFIKLKKGKVSLKNHLKPVLLALVISFISTVTLQLNSVLLGTIAVKAKLGVYNVGIKMTTMLVAIVSNAFAVLLPRLSYLNSNDDHSSQQKILNKSGHFLGIVSIPACIGFILYSNLIIKTLFGQSYSGAIIVSQITSVCLVIMPLVAIYAYYLYSASKEHISIYAMIIALVINVIANIILTTKYFVVGAAITFVLTEFSKLVVYYFFLRRLGMNSRLFSKNYLSYCFISIITIVVPYIIFSPKGIFSSVFTIIGSVIFYFISLGILKDKYFMDCVQIIKNMLVRRGSK</sequence>
<name>A0A9W5PQY0_BACCE</name>
<evidence type="ECO:0000256" key="3">
    <source>
        <dbReference type="ARBA" id="ARBA00022692"/>
    </source>
</evidence>
<evidence type="ECO:0008006" key="9">
    <source>
        <dbReference type="Google" id="ProtNLM"/>
    </source>
</evidence>
<feature type="transmembrane region" description="Helical" evidence="6">
    <location>
        <begin position="322"/>
        <end position="346"/>
    </location>
</feature>
<evidence type="ECO:0000256" key="5">
    <source>
        <dbReference type="ARBA" id="ARBA00023136"/>
    </source>
</evidence>
<feature type="transmembrane region" description="Helical" evidence="6">
    <location>
        <begin position="247"/>
        <end position="268"/>
    </location>
</feature>
<feature type="transmembrane region" description="Helical" evidence="6">
    <location>
        <begin position="114"/>
        <end position="135"/>
    </location>
</feature>
<accession>A0A9W5PQY0</accession>
<proteinExistence type="predicted"/>
<dbReference type="InterPro" id="IPR002797">
    <property type="entry name" value="Polysacc_synth"/>
</dbReference>
<dbReference type="PANTHER" id="PTHR30250:SF11">
    <property type="entry name" value="O-ANTIGEN TRANSPORTER-RELATED"/>
    <property type="match status" value="1"/>
</dbReference>
<keyword evidence="3 6" id="KW-0812">Transmembrane</keyword>
<gene>
    <name evidence="7" type="ORF">IIU_03529</name>
</gene>
<feature type="transmembrane region" description="Helical" evidence="6">
    <location>
        <begin position="412"/>
        <end position="431"/>
    </location>
</feature>
<organism evidence="7 8">
    <name type="scientific">Bacillus cereus VD133</name>
    <dbReference type="NCBI Taxonomy" id="1053233"/>
    <lineage>
        <taxon>Bacteria</taxon>
        <taxon>Bacillati</taxon>
        <taxon>Bacillota</taxon>
        <taxon>Bacilli</taxon>
        <taxon>Bacillales</taxon>
        <taxon>Bacillaceae</taxon>
        <taxon>Bacillus</taxon>
        <taxon>Bacillus cereus group</taxon>
    </lineage>
</organism>
<evidence type="ECO:0000256" key="6">
    <source>
        <dbReference type="SAM" id="Phobius"/>
    </source>
</evidence>
<protein>
    <recommendedName>
        <fullName evidence="9">Polysaccharide biosynthesis protein C-terminal domain-containing protein</fullName>
    </recommendedName>
</protein>
<evidence type="ECO:0000256" key="4">
    <source>
        <dbReference type="ARBA" id="ARBA00022989"/>
    </source>
</evidence>
<feature type="transmembrane region" description="Helical" evidence="6">
    <location>
        <begin position="437"/>
        <end position="458"/>
    </location>
</feature>
<evidence type="ECO:0000313" key="7">
    <source>
        <dbReference type="EMBL" id="EOO33004.1"/>
    </source>
</evidence>
<dbReference type="InterPro" id="IPR050833">
    <property type="entry name" value="Poly_Biosynth_Transport"/>
</dbReference>
<evidence type="ECO:0000256" key="1">
    <source>
        <dbReference type="ARBA" id="ARBA00004651"/>
    </source>
</evidence>
<feature type="transmembrane region" description="Helical" evidence="6">
    <location>
        <begin position="289"/>
        <end position="310"/>
    </location>
</feature>
<feature type="transmembrane region" description="Helical" evidence="6">
    <location>
        <begin position="84"/>
        <end position="102"/>
    </location>
</feature>
<dbReference type="Proteomes" id="UP000014018">
    <property type="component" value="Unassembled WGS sequence"/>
</dbReference>
<keyword evidence="4 6" id="KW-1133">Transmembrane helix</keyword>
<dbReference type="RefSeq" id="WP_016110998.1">
    <property type="nucleotide sequence ID" value="NZ_KB976184.1"/>
</dbReference>
<reference evidence="7 8" key="1">
    <citation type="submission" date="2012-12" db="EMBL/GenBank/DDBJ databases">
        <title>The Genome Sequence of Bacillus cereus VD133.</title>
        <authorList>
            <consortium name="The Broad Institute Genome Sequencing Platform"/>
            <consortium name="The Broad Institute Genome Sequencing Center for Infectious Disease"/>
            <person name="Feldgarden M."/>
            <person name="Van der Auwera G.A."/>
            <person name="Mahillon J."/>
            <person name="Duprez V."/>
            <person name="Timmery S."/>
            <person name="Mattelet C."/>
            <person name="Dierick K."/>
            <person name="Sun M."/>
            <person name="Yu Z."/>
            <person name="Zhu L."/>
            <person name="Hu X."/>
            <person name="Shank E.B."/>
            <person name="Swiecicka I."/>
            <person name="Hansen B.M."/>
            <person name="Andrup L."/>
            <person name="Walker B."/>
            <person name="Young S.K."/>
            <person name="Zeng Q."/>
            <person name="Gargeya S."/>
            <person name="Fitzgerald M."/>
            <person name="Haas B."/>
            <person name="Abouelleil A."/>
            <person name="Alvarado L."/>
            <person name="Arachchi H.M."/>
            <person name="Berlin A.M."/>
            <person name="Chapman S.B."/>
            <person name="Dewar J."/>
            <person name="Goldberg J."/>
            <person name="Griggs A."/>
            <person name="Gujja S."/>
            <person name="Hansen M."/>
            <person name="Howarth C."/>
            <person name="Imamovic A."/>
            <person name="Larimer J."/>
            <person name="McCowan C."/>
            <person name="Murphy C."/>
            <person name="Neiman D."/>
            <person name="Pearson M."/>
            <person name="Priest M."/>
            <person name="Roberts A."/>
            <person name="Saif S."/>
            <person name="Shea T."/>
            <person name="Sisk P."/>
            <person name="Sykes S."/>
            <person name="Wortman J."/>
            <person name="Nusbaum C."/>
            <person name="Birren B."/>
        </authorList>
    </citation>
    <scope>NUCLEOTIDE SEQUENCE [LARGE SCALE GENOMIC DNA]</scope>
    <source>
        <strain evidence="7 8">VD133</strain>
    </source>
</reference>
<keyword evidence="5 6" id="KW-0472">Membrane</keyword>
<feature type="transmembrane region" description="Helical" evidence="6">
    <location>
        <begin position="147"/>
        <end position="162"/>
    </location>
</feature>
<dbReference type="Pfam" id="PF01943">
    <property type="entry name" value="Polysacc_synt"/>
    <property type="match status" value="1"/>
</dbReference>
<feature type="transmembrane region" description="Helical" evidence="6">
    <location>
        <begin position="378"/>
        <end position="400"/>
    </location>
</feature>
<evidence type="ECO:0000256" key="2">
    <source>
        <dbReference type="ARBA" id="ARBA00022475"/>
    </source>
</evidence>
<feature type="transmembrane region" description="Helical" evidence="6">
    <location>
        <begin position="12"/>
        <end position="29"/>
    </location>
</feature>
<feature type="transmembrane region" description="Helical" evidence="6">
    <location>
        <begin position="41"/>
        <end position="63"/>
    </location>
</feature>
<dbReference type="AlphaFoldDB" id="A0A9W5PQY0"/>
<feature type="transmembrane region" description="Helical" evidence="6">
    <location>
        <begin position="211"/>
        <end position="235"/>
    </location>
</feature>
<evidence type="ECO:0000313" key="8">
    <source>
        <dbReference type="Proteomes" id="UP000014018"/>
    </source>
</evidence>
<comment type="subcellular location">
    <subcellularLocation>
        <location evidence="1">Cell membrane</location>
        <topology evidence="1">Multi-pass membrane protein</topology>
    </subcellularLocation>
</comment>
<comment type="caution">
    <text evidence="7">The sequence shown here is derived from an EMBL/GenBank/DDBJ whole genome shotgun (WGS) entry which is preliminary data.</text>
</comment>